<gene>
    <name evidence="1" type="ORF">J2Z70_005448</name>
</gene>
<comment type="caution">
    <text evidence="1">The sequence shown here is derived from an EMBL/GenBank/DDBJ whole genome shotgun (WGS) entry which is preliminary data.</text>
</comment>
<reference evidence="1 2" key="1">
    <citation type="submission" date="2021-03" db="EMBL/GenBank/DDBJ databases">
        <title>Genomic Encyclopedia of Type Strains, Phase IV (KMG-IV): sequencing the most valuable type-strain genomes for metagenomic binning, comparative biology and taxonomic classification.</title>
        <authorList>
            <person name="Goeker M."/>
        </authorList>
    </citation>
    <scope>NUCLEOTIDE SEQUENCE [LARGE SCALE GENOMIC DNA]</scope>
    <source>
        <strain evidence="1 2">DSM 101953</strain>
    </source>
</reference>
<sequence length="263" mass="29746">MSSAEPFGSQWIQGFMQQHFALTVTENRSNSFPFSTEDLLDEAKLQLIIGQQSLQLGQPPGIVVGTLFAKRYSVLIMGLAASITLFDTPLSLLPGALRFKLTDAGMMQYEAETAATDKWPDNSSDVRQACLADYMDCLLTHLRQVLQAVSGYTGAKEKVMWSLITHNLHNLYGRLHTDKGLWDSEDRGRIISQDYTALLQPEKPDELSMRFRKVEHPKLSGRSLYLRRHCCLAYRIRIGPDAGEYCSTCPKLSPEERWRILDT</sequence>
<evidence type="ECO:0000313" key="2">
    <source>
        <dbReference type="Proteomes" id="UP000773462"/>
    </source>
</evidence>
<protein>
    <submittedName>
        <fullName evidence="1">Ferric iron reductase protein FhuF</fullName>
    </submittedName>
</protein>
<proteinExistence type="predicted"/>
<keyword evidence="2" id="KW-1185">Reference proteome</keyword>
<dbReference type="EMBL" id="JAGGLV010000025">
    <property type="protein sequence ID" value="MBP2115261.1"/>
    <property type="molecule type" value="Genomic_DNA"/>
</dbReference>
<accession>A0ABS4NYY1</accession>
<dbReference type="RefSeq" id="WP_209878239.1">
    <property type="nucleotide sequence ID" value="NZ_JAGGLV010000025.1"/>
</dbReference>
<organism evidence="1 2">
    <name type="scientific">Paenibacillus silagei</name>
    <dbReference type="NCBI Taxonomy" id="1670801"/>
    <lineage>
        <taxon>Bacteria</taxon>
        <taxon>Bacillati</taxon>
        <taxon>Bacillota</taxon>
        <taxon>Bacilli</taxon>
        <taxon>Bacillales</taxon>
        <taxon>Paenibacillaceae</taxon>
        <taxon>Paenibacillus</taxon>
    </lineage>
</organism>
<evidence type="ECO:0000313" key="1">
    <source>
        <dbReference type="EMBL" id="MBP2115261.1"/>
    </source>
</evidence>
<dbReference type="Proteomes" id="UP000773462">
    <property type="component" value="Unassembled WGS sequence"/>
</dbReference>
<name>A0ABS4NYY1_9BACL</name>